<reference evidence="1 2" key="1">
    <citation type="journal article" date="2019" name="ACS Chem. Biol.">
        <title>Identification and Mobilization of a Cryptic Antibiotic Biosynthesis Gene Locus from a Human-Pathogenic Nocardia Isolate.</title>
        <authorList>
            <person name="Herisse M."/>
            <person name="Ishida K."/>
            <person name="Porter J.L."/>
            <person name="Howden B."/>
            <person name="Hertweck C."/>
            <person name="Stinear T.P."/>
            <person name="Pidot S.J."/>
        </authorList>
    </citation>
    <scope>NUCLEOTIDE SEQUENCE [LARGE SCALE GENOMIC DNA]</scope>
    <source>
        <strain evidence="1 2">AUSMDU00012717</strain>
    </source>
</reference>
<keyword evidence="2" id="KW-1185">Reference proteome</keyword>
<gene>
    <name evidence="1" type="ORF">F5544_00605</name>
</gene>
<name>A0A6G9Y4H6_9NOCA</name>
<organism evidence="1 2">
    <name type="scientific">Nocardia arthritidis</name>
    <dbReference type="NCBI Taxonomy" id="228602"/>
    <lineage>
        <taxon>Bacteria</taxon>
        <taxon>Bacillati</taxon>
        <taxon>Actinomycetota</taxon>
        <taxon>Actinomycetes</taxon>
        <taxon>Mycobacteriales</taxon>
        <taxon>Nocardiaceae</taxon>
        <taxon>Nocardia</taxon>
    </lineage>
</organism>
<dbReference type="EMBL" id="CP046172">
    <property type="protein sequence ID" value="QIS08054.1"/>
    <property type="molecule type" value="Genomic_DNA"/>
</dbReference>
<dbReference type="Proteomes" id="UP000503540">
    <property type="component" value="Chromosome"/>
</dbReference>
<dbReference type="RefSeq" id="WP_167471217.1">
    <property type="nucleotide sequence ID" value="NZ_CP046172.1"/>
</dbReference>
<dbReference type="KEGG" id="nah:F5544_00605"/>
<evidence type="ECO:0008006" key="3">
    <source>
        <dbReference type="Google" id="ProtNLM"/>
    </source>
</evidence>
<proteinExistence type="predicted"/>
<protein>
    <recommendedName>
        <fullName evidence="3">Type II toxin-antitoxin system RelE/ParE family toxin</fullName>
    </recommendedName>
</protein>
<accession>A0A6G9Y4H6</accession>
<sequence>MYRIITDPDVADQIAALPVEALPIYAELLGVLQLTPWSGPPQHEENPDGAVRHWLFGPDGRGEVIYLIHEEGHEVHVLMVLWLG</sequence>
<evidence type="ECO:0000313" key="1">
    <source>
        <dbReference type="EMBL" id="QIS08054.1"/>
    </source>
</evidence>
<evidence type="ECO:0000313" key="2">
    <source>
        <dbReference type="Proteomes" id="UP000503540"/>
    </source>
</evidence>
<dbReference type="AlphaFoldDB" id="A0A6G9Y4H6"/>